<dbReference type="RefSeq" id="WP_257772026.1">
    <property type="nucleotide sequence ID" value="NZ_CP102480.1"/>
</dbReference>
<name>A0A9J7AZC6_9PROT</name>
<accession>A0A9J7AZC6</accession>
<dbReference type="InterPro" id="IPR043129">
    <property type="entry name" value="ATPase_NBD"/>
</dbReference>
<gene>
    <name evidence="2" type="primary">tsaB</name>
    <name evidence="2" type="ORF">NUH88_10600</name>
</gene>
<reference evidence="2" key="1">
    <citation type="submission" date="2022-08" db="EMBL/GenBank/DDBJ databases">
        <title>Nisaea acidiphila sp. nov., isolated from a marine algal debris and emended description of the genus Nisaea Urios et al. 2008.</title>
        <authorList>
            <person name="Kwon K."/>
        </authorList>
    </citation>
    <scope>NUCLEOTIDE SEQUENCE</scope>
    <source>
        <strain evidence="2">MEBiC11861</strain>
    </source>
</reference>
<dbReference type="GO" id="GO:0061711">
    <property type="term" value="F:tRNA N(6)-L-threonylcarbamoyladenine synthase activity"/>
    <property type="evidence" value="ECO:0007669"/>
    <property type="project" value="UniProtKB-EC"/>
</dbReference>
<dbReference type="InterPro" id="IPR022496">
    <property type="entry name" value="T6A_TsaB"/>
</dbReference>
<keyword evidence="2" id="KW-0808">Transferase</keyword>
<dbReference type="PANTHER" id="PTHR11735">
    <property type="entry name" value="TRNA N6-ADENOSINE THREONYLCARBAMOYLTRANSFERASE"/>
    <property type="match status" value="1"/>
</dbReference>
<dbReference type="KEGG" id="naci:NUH88_10600"/>
<evidence type="ECO:0000313" key="2">
    <source>
        <dbReference type="EMBL" id="UUX52130.1"/>
    </source>
</evidence>
<organism evidence="2 3">
    <name type="scientific">Nisaea acidiphila</name>
    <dbReference type="NCBI Taxonomy" id="1862145"/>
    <lineage>
        <taxon>Bacteria</taxon>
        <taxon>Pseudomonadati</taxon>
        <taxon>Pseudomonadota</taxon>
        <taxon>Alphaproteobacteria</taxon>
        <taxon>Rhodospirillales</taxon>
        <taxon>Thalassobaculaceae</taxon>
        <taxon>Nisaea</taxon>
    </lineage>
</organism>
<protein>
    <submittedName>
        <fullName evidence="2">tRNA (Adenosine(37)-N6)-threonylcarbamoyltransferase complex dimerization subunit type 1 TsaB</fullName>
        <ecNumber evidence="2">2.3.1.234</ecNumber>
    </submittedName>
</protein>
<feature type="domain" description="Gcp-like" evidence="1">
    <location>
        <begin position="35"/>
        <end position="133"/>
    </location>
</feature>
<dbReference type="CDD" id="cd24032">
    <property type="entry name" value="ASKHA_NBD_TsaB"/>
    <property type="match status" value="1"/>
</dbReference>
<dbReference type="Proteomes" id="UP001060336">
    <property type="component" value="Chromosome"/>
</dbReference>
<evidence type="ECO:0000313" key="3">
    <source>
        <dbReference type="Proteomes" id="UP001060336"/>
    </source>
</evidence>
<evidence type="ECO:0000259" key="1">
    <source>
        <dbReference type="Pfam" id="PF00814"/>
    </source>
</evidence>
<dbReference type="EMBL" id="CP102480">
    <property type="protein sequence ID" value="UUX52130.1"/>
    <property type="molecule type" value="Genomic_DNA"/>
</dbReference>
<dbReference type="PANTHER" id="PTHR11735:SF11">
    <property type="entry name" value="TRNA THREONYLCARBAMOYLADENOSINE BIOSYNTHESIS PROTEIN TSAB"/>
    <property type="match status" value="1"/>
</dbReference>
<proteinExistence type="predicted"/>
<dbReference type="AlphaFoldDB" id="A0A9J7AZC6"/>
<sequence>MASRPRTILGIDSSTGACSVALCRESELLAVRREEMTRGQSERLAPMAGEVFEEAGLDFGDLDGVAVSRGPGSFTGVRIGLAFAKGLGQALSVPVLGITGFDAVARAAQASGAAAGKHLAVILESRRAELFFQLYGANGAAMGGPGALPPEALGEKLASLTGDCPIVLAGDAAEKVAAQLGDVCERSPATVPDAAEVAAIGLFLMETGGECAPEPLYLRAPDVTRPRSA</sequence>
<keyword evidence="2" id="KW-0012">Acyltransferase</keyword>
<dbReference type="InterPro" id="IPR000905">
    <property type="entry name" value="Gcp-like_dom"/>
</dbReference>
<dbReference type="Gene3D" id="3.30.420.40">
    <property type="match status" value="2"/>
</dbReference>
<dbReference type="SUPFAM" id="SSF53067">
    <property type="entry name" value="Actin-like ATPase domain"/>
    <property type="match status" value="2"/>
</dbReference>
<keyword evidence="3" id="KW-1185">Reference proteome</keyword>
<dbReference type="EC" id="2.3.1.234" evidence="2"/>
<dbReference type="NCBIfam" id="TIGR03725">
    <property type="entry name" value="T6A_YeaZ"/>
    <property type="match status" value="1"/>
</dbReference>
<dbReference type="GO" id="GO:0005829">
    <property type="term" value="C:cytosol"/>
    <property type="evidence" value="ECO:0007669"/>
    <property type="project" value="TreeGrafter"/>
</dbReference>
<dbReference type="Pfam" id="PF00814">
    <property type="entry name" value="TsaD"/>
    <property type="match status" value="1"/>
</dbReference>
<dbReference type="GO" id="GO:0002949">
    <property type="term" value="P:tRNA threonylcarbamoyladenosine modification"/>
    <property type="evidence" value="ECO:0007669"/>
    <property type="project" value="InterPro"/>
</dbReference>